<organism evidence="1 2">
    <name type="scientific">Lysobacter niastensis</name>
    <dbReference type="NCBI Taxonomy" id="380629"/>
    <lineage>
        <taxon>Bacteria</taxon>
        <taxon>Pseudomonadati</taxon>
        <taxon>Pseudomonadota</taxon>
        <taxon>Gammaproteobacteria</taxon>
        <taxon>Lysobacterales</taxon>
        <taxon>Lysobacteraceae</taxon>
        <taxon>Lysobacter</taxon>
    </lineage>
</organism>
<sequence length="233" mass="25240">MRHRRKQLASGSFGHSPASCAVGSGLWSLRSLTSGRVALRPSAAPLPHPDSLCFGGTSRHGPQGKPNVKGCGILGSRVALGSGGSTFSALWAVPHNNSFKPNTNRYALGVGLIQALAPMADILELREGSGALRAFEVPDSLTNLWALRRELETVPNLIFPDRSKRPTFLSAPSVCEFLFQEVRYEIYHMNDGFWIGPANDTVASSLTESLLKHVRYRVVGRRCHRLAAALLPS</sequence>
<dbReference type="Proteomes" id="UP001251524">
    <property type="component" value="Unassembled WGS sequence"/>
</dbReference>
<evidence type="ECO:0000313" key="1">
    <source>
        <dbReference type="EMBL" id="MDR7134095.1"/>
    </source>
</evidence>
<keyword evidence="2" id="KW-1185">Reference proteome</keyword>
<dbReference type="EMBL" id="JAVDVY010000001">
    <property type="protein sequence ID" value="MDR7134095.1"/>
    <property type="molecule type" value="Genomic_DNA"/>
</dbReference>
<proteinExistence type="predicted"/>
<protein>
    <submittedName>
        <fullName evidence="1">Uncharacterized protein</fullName>
    </submittedName>
</protein>
<name>A0ABU1W9U9_9GAMM</name>
<evidence type="ECO:0000313" key="2">
    <source>
        <dbReference type="Proteomes" id="UP001251524"/>
    </source>
</evidence>
<accession>A0ABU1W9U9</accession>
<comment type="caution">
    <text evidence="1">The sequence shown here is derived from an EMBL/GenBank/DDBJ whole genome shotgun (WGS) entry which is preliminary data.</text>
</comment>
<gene>
    <name evidence="1" type="ORF">J2X06_001279</name>
</gene>
<reference evidence="1 2" key="1">
    <citation type="submission" date="2023-07" db="EMBL/GenBank/DDBJ databases">
        <title>Sorghum-associated microbial communities from plants grown in Nebraska, USA.</title>
        <authorList>
            <person name="Schachtman D."/>
        </authorList>
    </citation>
    <scope>NUCLEOTIDE SEQUENCE [LARGE SCALE GENOMIC DNA]</scope>
    <source>
        <strain evidence="1 2">BE198</strain>
    </source>
</reference>